<sequence length="127" mass="13949">MKVHHFAIEVRDLARSADFYANVIGFALTSRIDLNGERIVFLALGGHRLELVQSASAISPASRMHLALEVEELIPWLDRLPRAGCVLVEGPVRWGNGWRSAFLTGPDGELLEFIEAEETVADSVPGI</sequence>
<keyword evidence="4" id="KW-1185">Reference proteome</keyword>
<evidence type="ECO:0000256" key="1">
    <source>
        <dbReference type="ARBA" id="ARBA00022723"/>
    </source>
</evidence>
<dbReference type="InterPro" id="IPR037523">
    <property type="entry name" value="VOC_core"/>
</dbReference>
<evidence type="ECO:0000313" key="4">
    <source>
        <dbReference type="Proteomes" id="UP000476064"/>
    </source>
</evidence>
<dbReference type="GO" id="GO:0046491">
    <property type="term" value="P:L-methylmalonyl-CoA metabolic process"/>
    <property type="evidence" value="ECO:0007669"/>
    <property type="project" value="TreeGrafter"/>
</dbReference>
<reference evidence="3 4" key="1">
    <citation type="submission" date="2020-01" db="EMBL/GenBank/DDBJ databases">
        <title>Paenibacillus sp. nov., isolated from tomato rhizosphere.</title>
        <authorList>
            <person name="Weon H.-Y."/>
            <person name="Lee S.A."/>
        </authorList>
    </citation>
    <scope>NUCLEOTIDE SEQUENCE [LARGE SCALE GENOMIC DNA]</scope>
    <source>
        <strain evidence="3 4">12200R-189</strain>
    </source>
</reference>
<dbReference type="AlphaFoldDB" id="A0A6C0G694"/>
<dbReference type="EMBL" id="CP048209">
    <property type="protein sequence ID" value="QHT60955.1"/>
    <property type="molecule type" value="Genomic_DNA"/>
</dbReference>
<dbReference type="PROSITE" id="PS51819">
    <property type="entry name" value="VOC"/>
    <property type="match status" value="1"/>
</dbReference>
<evidence type="ECO:0000313" key="3">
    <source>
        <dbReference type="EMBL" id="QHT60955.1"/>
    </source>
</evidence>
<protein>
    <submittedName>
        <fullName evidence="3">VOC family protein</fullName>
    </submittedName>
</protein>
<dbReference type="InterPro" id="IPR004360">
    <property type="entry name" value="Glyas_Fos-R_dOase_dom"/>
</dbReference>
<evidence type="ECO:0000259" key="2">
    <source>
        <dbReference type="PROSITE" id="PS51819"/>
    </source>
</evidence>
<dbReference type="Proteomes" id="UP000476064">
    <property type="component" value="Chromosome"/>
</dbReference>
<dbReference type="Pfam" id="PF00903">
    <property type="entry name" value="Glyoxalase"/>
    <property type="match status" value="1"/>
</dbReference>
<dbReference type="PANTHER" id="PTHR43048:SF3">
    <property type="entry name" value="METHYLMALONYL-COA EPIMERASE, MITOCHONDRIAL"/>
    <property type="match status" value="1"/>
</dbReference>
<dbReference type="InterPro" id="IPR051785">
    <property type="entry name" value="MMCE/EMCE_epimerase"/>
</dbReference>
<dbReference type="SUPFAM" id="SSF54593">
    <property type="entry name" value="Glyoxalase/Bleomycin resistance protein/Dihydroxybiphenyl dioxygenase"/>
    <property type="match status" value="1"/>
</dbReference>
<dbReference type="RefSeq" id="WP_162357394.1">
    <property type="nucleotide sequence ID" value="NZ_CP048209.1"/>
</dbReference>
<dbReference type="InterPro" id="IPR029068">
    <property type="entry name" value="Glyas_Bleomycin-R_OHBP_Dase"/>
</dbReference>
<dbReference type="KEGG" id="plyc:GXP70_14025"/>
<name>A0A6C0G694_9BACL</name>
<dbReference type="Gene3D" id="3.10.180.10">
    <property type="entry name" value="2,3-Dihydroxybiphenyl 1,2-Dioxygenase, domain 1"/>
    <property type="match status" value="1"/>
</dbReference>
<dbReference type="CDD" id="cd06587">
    <property type="entry name" value="VOC"/>
    <property type="match status" value="1"/>
</dbReference>
<dbReference type="GO" id="GO:0046872">
    <property type="term" value="F:metal ion binding"/>
    <property type="evidence" value="ECO:0007669"/>
    <property type="project" value="UniProtKB-KW"/>
</dbReference>
<proteinExistence type="predicted"/>
<gene>
    <name evidence="3" type="ORF">GXP70_14025</name>
</gene>
<feature type="domain" description="VOC" evidence="2">
    <location>
        <begin position="2"/>
        <end position="116"/>
    </location>
</feature>
<accession>A0A6C0G694</accession>
<keyword evidence="1" id="KW-0479">Metal-binding</keyword>
<organism evidence="3 4">
    <name type="scientific">Paenibacillus lycopersici</name>
    <dbReference type="NCBI Taxonomy" id="2704462"/>
    <lineage>
        <taxon>Bacteria</taxon>
        <taxon>Bacillati</taxon>
        <taxon>Bacillota</taxon>
        <taxon>Bacilli</taxon>
        <taxon>Bacillales</taxon>
        <taxon>Paenibacillaceae</taxon>
        <taxon>Paenibacillus</taxon>
    </lineage>
</organism>
<dbReference type="PANTHER" id="PTHR43048">
    <property type="entry name" value="METHYLMALONYL-COA EPIMERASE"/>
    <property type="match status" value="1"/>
</dbReference>
<dbReference type="GO" id="GO:0004493">
    <property type="term" value="F:methylmalonyl-CoA epimerase activity"/>
    <property type="evidence" value="ECO:0007669"/>
    <property type="project" value="TreeGrafter"/>
</dbReference>